<dbReference type="EMBL" id="CP104311">
    <property type="protein sequence ID" value="WWF03386.1"/>
    <property type="molecule type" value="Genomic_DNA"/>
</dbReference>
<dbReference type="CDD" id="cd10441">
    <property type="entry name" value="GIY-YIG_COG1833"/>
    <property type="match status" value="1"/>
</dbReference>
<dbReference type="Proteomes" id="UP001359308">
    <property type="component" value="Chromosome"/>
</dbReference>
<dbReference type="PANTHER" id="PTHR37460">
    <property type="entry name" value="ENDONUCLEASE III"/>
    <property type="match status" value="1"/>
</dbReference>
<evidence type="ECO:0000313" key="1">
    <source>
        <dbReference type="EMBL" id="WWF03386.1"/>
    </source>
</evidence>
<proteinExistence type="predicted"/>
<dbReference type="Pfam" id="PF01986">
    <property type="entry name" value="DUF123"/>
    <property type="match status" value="1"/>
</dbReference>
<organism evidence="1 2">
    <name type="scientific">Methylococcus capsulatus</name>
    <dbReference type="NCBI Taxonomy" id="414"/>
    <lineage>
        <taxon>Bacteria</taxon>
        <taxon>Pseudomonadati</taxon>
        <taxon>Pseudomonadota</taxon>
        <taxon>Gammaproteobacteria</taxon>
        <taxon>Methylococcales</taxon>
        <taxon>Methylococcaceae</taxon>
        <taxon>Methylococcus</taxon>
    </lineage>
</organism>
<evidence type="ECO:0000313" key="2">
    <source>
        <dbReference type="Proteomes" id="UP001359308"/>
    </source>
</evidence>
<reference evidence="1 2" key="1">
    <citation type="submission" date="2022-09" db="EMBL/GenBank/DDBJ databases">
        <authorList>
            <person name="Giprobiosintez L."/>
        </authorList>
    </citation>
    <scope>NUCLEOTIDE SEQUENCE [LARGE SCALE GENOMIC DNA]</scope>
    <source>
        <strain evidence="2">VKPM-B-12549 (GBS-15)</strain>
    </source>
</reference>
<dbReference type="PANTHER" id="PTHR37460:SF1">
    <property type="entry name" value="ENDONUCLEASE III"/>
    <property type="match status" value="1"/>
</dbReference>
<sequence length="129" mass="14049">MQAATVYQLDIVLTADARIIVGRLGEFLFPAGRYVYTGSACRNLAARIDRHLSRDKKLRWHIDYLLEVESAEVVGVRLFEDGECVVNQTTEGIVVAPGFGASDCSSGCGSHLKYCGRSECLAVSANVHL</sequence>
<dbReference type="RefSeq" id="WP_338457675.1">
    <property type="nucleotide sequence ID" value="NZ_CP104311.1"/>
</dbReference>
<accession>A0ABZ2F898</accession>
<dbReference type="InterPro" id="IPR002837">
    <property type="entry name" value="DUF123"/>
</dbReference>
<keyword evidence="2" id="KW-1185">Reference proteome</keyword>
<gene>
    <name evidence="1" type="ORF">N4J17_07155</name>
</gene>
<name>A0ABZ2F898_METCP</name>
<protein>
    <submittedName>
        <fullName evidence="1">GIY-YIG nuclease family protein</fullName>
    </submittedName>
</protein>